<dbReference type="Gene3D" id="1.10.10.60">
    <property type="entry name" value="Homeodomain-like"/>
    <property type="match status" value="2"/>
</dbReference>
<evidence type="ECO:0000313" key="2">
    <source>
        <dbReference type="EMBL" id="QAX97636.1"/>
    </source>
</evidence>
<organism evidence="2 3">
    <name type="scientific">Enterococcus phage EfsSzw-1</name>
    <dbReference type="NCBI Taxonomy" id="2419745"/>
    <lineage>
        <taxon>Viruses</taxon>
        <taxon>Duplodnaviria</taxon>
        <taxon>Heunggongvirae</taxon>
        <taxon>Uroviricota</taxon>
        <taxon>Caudoviricetes</taxon>
        <taxon>Herelleviridae</taxon>
        <taxon>Brockvirinae</taxon>
        <taxon>Schiekvirus</taxon>
        <taxon>Schiekvirus Efsszw1</taxon>
    </lineage>
</organism>
<dbReference type="Proteomes" id="UP000289690">
    <property type="component" value="Segment"/>
</dbReference>
<evidence type="ECO:0000313" key="3">
    <source>
        <dbReference type="Proteomes" id="UP000289690"/>
    </source>
</evidence>
<keyword evidence="3" id="KW-1185">Reference proteome</keyword>
<protein>
    <submittedName>
        <fullName evidence="2">Uncharacterized protein</fullName>
    </submittedName>
</protein>
<name>A0A411B7P5_9CAUD</name>
<accession>A0A411B7P5</accession>
<reference evidence="2 3" key="1">
    <citation type="submission" date="2018-08" db="EMBL/GenBank/DDBJ databases">
        <title>EfsSzw_1, Complete genome sequences of 3 novel enterobacteria, Pakpunavirus like phages.</title>
        <authorList>
            <person name="Yuan S."/>
            <person name="Ma Y."/>
            <person name="Liu Q."/>
        </authorList>
    </citation>
    <scope>NUCLEOTIDE SEQUENCE [LARGE SCALE GENOMIC DNA]</scope>
</reference>
<dbReference type="EMBL" id="MH791397">
    <property type="protein sequence ID" value="QAX97636.1"/>
    <property type="molecule type" value="Genomic_DNA"/>
</dbReference>
<sequence>MKPFEDIFDVLNNARQNNDKVTLTFIKGLDNIARLQIEDSSATAGTTRYVKFYNNDVRKFTYVEHDDFEEMYAGLEMKTGKPKEETIEFPSVETGIMNALRILEQNSVLDDSDEDLSVTVRTSTLKDAHYILQYIEPAMERYFEQLDLDLEDLNHVMVDQSEELKAKIWEKFVFSQSNLEMMLADFEKATLNMFPNTPSNLIVFACSEANNAIASMLTEGVESHKVHCREELALGFIHAVSHMEQFIISIATLPYRKTELELRESREAYITEMAVNLYIFAESLSQAYTRLVYTLLTENRKELTGISEYVKSIENLAVHWVKEEALGGTMLANNEEDLVELSQALNSMSLDDLREEANTSEEEEDRNEILEMLDELFTELIDSLSESEEEEDEEDEDEEHVEDEVQFEEMFTDSLEALKKLFSASEDEEDQKVELSDDAKAEFEEYFADAISELHELRKKGESAVALYNKVHEELPLTELGTMAMKNLRFVVSALQKILNRTELDYTKKGLNESLDTLKGNRYNFFVDSVELLGDTYKLYKTAGVGIADYANAVIEDMEDTLDSVTYVDSETANFVKLAVKQIKQDIKSFESNDGYSDLLAFSLAFALVVVMKDYNETVLSPINVKAEDFAFKNKPSVVVEEDEEEQEGAIDLAKELKDLIRGTSLDTDKSLDSSVDEEALIADYKNGVSQRELVKCYNISTGKFYSILRRHGIAVDSSKVAKKVAHVEENPEVLEQVIRDYIEGKTLAYIYSNYNLYKNGLFYLLDKYQVPRRSQR</sequence>
<keyword evidence="1" id="KW-0175">Coiled coil</keyword>
<feature type="coiled-coil region" evidence="1">
    <location>
        <begin position="350"/>
        <end position="404"/>
    </location>
</feature>
<evidence type="ECO:0000256" key="1">
    <source>
        <dbReference type="SAM" id="Coils"/>
    </source>
</evidence>
<proteinExistence type="predicted"/>
<gene>
    <name evidence="2" type="ORF">EfsSzw1_177</name>
</gene>